<feature type="compositionally biased region" description="Polar residues" evidence="8">
    <location>
        <begin position="739"/>
        <end position="765"/>
    </location>
</feature>
<feature type="domain" description="USP" evidence="9">
    <location>
        <begin position="240"/>
        <end position="545"/>
    </location>
</feature>
<evidence type="ECO:0000256" key="6">
    <source>
        <dbReference type="ARBA" id="ARBA00022807"/>
    </source>
</evidence>
<evidence type="ECO:0000256" key="5">
    <source>
        <dbReference type="ARBA" id="ARBA00022801"/>
    </source>
</evidence>
<keyword evidence="3 7" id="KW-0645">Protease</keyword>
<feature type="compositionally biased region" description="Basic residues" evidence="8">
    <location>
        <begin position="925"/>
        <end position="942"/>
    </location>
</feature>
<proteinExistence type="inferred from homology"/>
<dbReference type="GO" id="GO:0005829">
    <property type="term" value="C:cytosol"/>
    <property type="evidence" value="ECO:0007669"/>
    <property type="project" value="TreeGrafter"/>
</dbReference>
<dbReference type="PANTHER" id="PTHR24006:SF758">
    <property type="entry name" value="UBIQUITIN CARBOXYL-TERMINAL HYDROLASE 36"/>
    <property type="match status" value="1"/>
</dbReference>
<comment type="similarity">
    <text evidence="2 7">Belongs to the peptidase C19 family.</text>
</comment>
<dbReference type="Pfam" id="PF00443">
    <property type="entry name" value="UCH"/>
    <property type="match status" value="1"/>
</dbReference>
<name>A0AAN7YMK6_9MYCE</name>
<feature type="region of interest" description="Disordered" evidence="8">
    <location>
        <begin position="885"/>
        <end position="942"/>
    </location>
</feature>
<sequence>MPVIINSNVTTPTLDNGNIIKKINKTPIKKKISTTISDTASPIEKLKQKNKLIKSKQQQQQQKPTIGETMQNILNNKKTLKNNIDNEEDDDDDDDQINNSSNNIEKIKKEQEKIKNKEETEKLNIKKREVNSAISNEAKPLFHRMIKFKEAEIQDDSNDQLKKKYKPINKLNNDISSSKKLADLSKAKIEAKKKQQQIDKEDEDEDEDDDNILAKPKKVIFSVDQLSKLMEWKSVQRIGSGLNNVGNTCFMNSVIQCLTYTVPLANFMMSREHSRQCKISGFCIFCSLETQILQNHKCGGGKSVTPKEIASNIRKIAPTFRIGRQEDSHEFIRFMIESLQKVCLSKFPKGSISHRDTMTTVIGSIFGGYLRSQVKCSQCQYESNTYDPFMDLCVDINQADSLTKGLTNFVKSEILDGSNKYKCSKCKKLVKAQKRLQIHIAPPILTCQIKRFSFLGSYGGKINRQVQFDQTLNLSPFMTQPNNHSIYDLYAVLVHLGGSTSSGHYYCYVKGSNGIWYNMDDSSVSQVSLNTVLSQKAYMLFYSKRNIDQSINTNTVPISNTIGTKRKLVENDDADEIVGEKEKQDKPNSTTITTITTTITTTTTSTPTSTKTDEKQKIKKQKTSTTTIPTPTKPTTTNNNKNNNTSTKIETTITTTPTILPTTATTIITKKVSPQLKSSSSPTPSPKMKSISLGNDEIIDRQTLKNQDSDHESEEEEEDNYSDSDESSLSGPSSESDNGGVSPSLISTVLTPKITKQSTIINIHNQSKKEKKATEKQEKQQEQNKEDEGLDWESIRIPQQSSIDDKKRLKSINTSKQNKENAKLNPENGQFNFNVGAWDTEDIGSEFKDARKELLNDELLKEVNHEKDEHNKHFDLGRTKKIKVKKHLSQHEPNQFNQKALQLKQRKENELKYGNDRSSKFTNKSIKKQQSKNSNRPKKFTG</sequence>
<reference evidence="10 11" key="1">
    <citation type="submission" date="2023-11" db="EMBL/GenBank/DDBJ databases">
        <title>Dfirmibasis_genome.</title>
        <authorList>
            <person name="Edelbroek B."/>
            <person name="Kjellin J."/>
            <person name="Jerlstrom-Hultqvist J."/>
            <person name="Soderbom F."/>
        </authorList>
    </citation>
    <scope>NUCLEOTIDE SEQUENCE [LARGE SCALE GENOMIC DNA]</scope>
    <source>
        <strain evidence="10 11">TNS-C-14</strain>
    </source>
</reference>
<keyword evidence="11" id="KW-1185">Reference proteome</keyword>
<dbReference type="InterPro" id="IPR050164">
    <property type="entry name" value="Peptidase_C19"/>
</dbReference>
<dbReference type="GO" id="GO:0006508">
    <property type="term" value="P:proteolysis"/>
    <property type="evidence" value="ECO:0007669"/>
    <property type="project" value="UniProtKB-KW"/>
</dbReference>
<dbReference type="InterPro" id="IPR001394">
    <property type="entry name" value="Peptidase_C19_UCH"/>
</dbReference>
<feature type="region of interest" description="Disordered" evidence="8">
    <location>
        <begin position="82"/>
        <end position="111"/>
    </location>
</feature>
<feature type="compositionally biased region" description="Basic and acidic residues" evidence="8">
    <location>
        <begin position="905"/>
        <end position="919"/>
    </location>
</feature>
<feature type="compositionally biased region" description="Low complexity" evidence="8">
    <location>
        <begin position="727"/>
        <end position="737"/>
    </location>
</feature>
<dbReference type="FunFam" id="3.90.70.10:FF:000300">
    <property type="entry name" value="Uncharacterized protein"/>
    <property type="match status" value="1"/>
</dbReference>
<keyword evidence="5 7" id="KW-0378">Hydrolase</keyword>
<evidence type="ECO:0000259" key="9">
    <source>
        <dbReference type="PROSITE" id="PS50235"/>
    </source>
</evidence>
<dbReference type="EMBL" id="JAVFKY010000004">
    <property type="protein sequence ID" value="KAK5576979.1"/>
    <property type="molecule type" value="Genomic_DNA"/>
</dbReference>
<dbReference type="GO" id="GO:0005634">
    <property type="term" value="C:nucleus"/>
    <property type="evidence" value="ECO:0007669"/>
    <property type="project" value="TreeGrafter"/>
</dbReference>
<comment type="caution">
    <text evidence="10">The sequence shown here is derived from an EMBL/GenBank/DDBJ whole genome shotgun (WGS) entry which is preliminary data.</text>
</comment>
<feature type="compositionally biased region" description="Polar residues" evidence="8">
    <location>
        <begin position="891"/>
        <end position="900"/>
    </location>
</feature>
<evidence type="ECO:0000256" key="4">
    <source>
        <dbReference type="ARBA" id="ARBA00022786"/>
    </source>
</evidence>
<feature type="compositionally biased region" description="Basic and acidic residues" evidence="8">
    <location>
        <begin position="772"/>
        <end position="787"/>
    </location>
</feature>
<dbReference type="SUPFAM" id="SSF54001">
    <property type="entry name" value="Cysteine proteinases"/>
    <property type="match status" value="1"/>
</dbReference>
<keyword evidence="6 7" id="KW-0788">Thiol protease</keyword>
<evidence type="ECO:0000256" key="3">
    <source>
        <dbReference type="ARBA" id="ARBA00022670"/>
    </source>
</evidence>
<dbReference type="EC" id="3.4.19.12" evidence="7"/>
<dbReference type="PROSITE" id="PS00973">
    <property type="entry name" value="USP_2"/>
    <property type="match status" value="1"/>
</dbReference>
<feature type="region of interest" description="Disordered" evidence="8">
    <location>
        <begin position="602"/>
        <end position="647"/>
    </location>
</feature>
<dbReference type="GO" id="GO:0004843">
    <property type="term" value="F:cysteine-type deubiquitinase activity"/>
    <property type="evidence" value="ECO:0007669"/>
    <property type="project" value="UniProtKB-UniRule"/>
</dbReference>
<dbReference type="InterPro" id="IPR018200">
    <property type="entry name" value="USP_CS"/>
</dbReference>
<feature type="compositionally biased region" description="Acidic residues" evidence="8">
    <location>
        <begin position="85"/>
        <end position="96"/>
    </location>
</feature>
<evidence type="ECO:0000256" key="2">
    <source>
        <dbReference type="ARBA" id="ARBA00009085"/>
    </source>
</evidence>
<evidence type="ECO:0000256" key="1">
    <source>
        <dbReference type="ARBA" id="ARBA00000707"/>
    </source>
</evidence>
<dbReference type="InterPro" id="IPR028889">
    <property type="entry name" value="USP"/>
</dbReference>
<dbReference type="InterPro" id="IPR038765">
    <property type="entry name" value="Papain-like_cys_pep_sf"/>
</dbReference>
<organism evidence="10 11">
    <name type="scientific">Dictyostelium firmibasis</name>
    <dbReference type="NCBI Taxonomy" id="79012"/>
    <lineage>
        <taxon>Eukaryota</taxon>
        <taxon>Amoebozoa</taxon>
        <taxon>Evosea</taxon>
        <taxon>Eumycetozoa</taxon>
        <taxon>Dictyostelia</taxon>
        <taxon>Dictyosteliales</taxon>
        <taxon>Dictyosteliaceae</taxon>
        <taxon>Dictyostelium</taxon>
    </lineage>
</organism>
<dbReference type="PANTHER" id="PTHR24006">
    <property type="entry name" value="UBIQUITIN CARBOXYL-TERMINAL HYDROLASE"/>
    <property type="match status" value="1"/>
</dbReference>
<feature type="compositionally biased region" description="Low complexity" evidence="8">
    <location>
        <begin position="623"/>
        <end position="647"/>
    </location>
</feature>
<protein>
    <recommendedName>
        <fullName evidence="7">Ubiquitin carboxyl-terminal hydrolase</fullName>
        <ecNumber evidence="7">3.4.19.12</ecNumber>
    </recommendedName>
</protein>
<dbReference type="AlphaFoldDB" id="A0AAN7YMK6"/>
<evidence type="ECO:0000313" key="11">
    <source>
        <dbReference type="Proteomes" id="UP001344447"/>
    </source>
</evidence>
<feature type="compositionally biased region" description="Acidic residues" evidence="8">
    <location>
        <begin position="711"/>
        <end position="726"/>
    </location>
</feature>
<dbReference type="PROSITE" id="PS50235">
    <property type="entry name" value="USP_3"/>
    <property type="match status" value="1"/>
</dbReference>
<feature type="region of interest" description="Disordered" evidence="8">
    <location>
        <begin position="671"/>
        <end position="830"/>
    </location>
</feature>
<dbReference type="Gene3D" id="3.90.70.10">
    <property type="entry name" value="Cysteine proteinases"/>
    <property type="match status" value="1"/>
</dbReference>
<evidence type="ECO:0000256" key="8">
    <source>
        <dbReference type="SAM" id="MobiDB-lite"/>
    </source>
</evidence>
<comment type="catalytic activity">
    <reaction evidence="1 7">
        <text>Thiol-dependent hydrolysis of ester, thioester, amide, peptide and isopeptide bonds formed by the C-terminal Gly of ubiquitin (a 76-residue protein attached to proteins as an intracellular targeting signal).</text>
        <dbReference type="EC" id="3.4.19.12"/>
    </reaction>
</comment>
<feature type="compositionally biased region" description="Basic and acidic residues" evidence="8">
    <location>
        <begin position="698"/>
        <end position="710"/>
    </location>
</feature>
<dbReference type="Proteomes" id="UP001344447">
    <property type="component" value="Unassembled WGS sequence"/>
</dbReference>
<gene>
    <name evidence="10" type="ORF">RB653_001916</name>
</gene>
<dbReference type="GO" id="GO:0016579">
    <property type="term" value="P:protein deubiquitination"/>
    <property type="evidence" value="ECO:0007669"/>
    <property type="project" value="InterPro"/>
</dbReference>
<feature type="compositionally biased region" description="Low complexity" evidence="8">
    <location>
        <begin position="671"/>
        <end position="692"/>
    </location>
</feature>
<evidence type="ECO:0000256" key="7">
    <source>
        <dbReference type="RuleBase" id="RU366025"/>
    </source>
</evidence>
<evidence type="ECO:0000313" key="10">
    <source>
        <dbReference type="EMBL" id="KAK5576979.1"/>
    </source>
</evidence>
<dbReference type="CDD" id="cd02661">
    <property type="entry name" value="Peptidase_C19E"/>
    <property type="match status" value="1"/>
</dbReference>
<accession>A0AAN7YMK6</accession>
<keyword evidence="4 7" id="KW-0833">Ubl conjugation pathway</keyword>
<dbReference type="PROSITE" id="PS00972">
    <property type="entry name" value="USP_1"/>
    <property type="match status" value="1"/>
</dbReference>